<dbReference type="Pfam" id="PF01913">
    <property type="entry name" value="FTR"/>
    <property type="match status" value="1"/>
</dbReference>
<dbReference type="Pfam" id="PF02741">
    <property type="entry name" value="FTR_C"/>
    <property type="match status" value="1"/>
</dbReference>
<reference evidence="6 9" key="1">
    <citation type="submission" date="2016-10" db="EMBL/GenBank/DDBJ databases">
        <title>Methanohalophilus halophilus.</title>
        <authorList>
            <person name="L'haridon S."/>
        </authorList>
    </citation>
    <scope>NUCLEOTIDE SEQUENCE [LARGE SCALE GENOMIC DNA]</scope>
    <source>
        <strain evidence="6 9">Z-7982</strain>
    </source>
</reference>
<dbReference type="HAMAP" id="MF_00579">
    <property type="entry name" value="FTR"/>
    <property type="match status" value="1"/>
</dbReference>
<comment type="subcellular location">
    <subcellularLocation>
        <location evidence="3">Cytoplasm</location>
    </subcellularLocation>
</comment>
<reference evidence="7 11" key="3">
    <citation type="submission" date="2018-10" db="EMBL/GenBank/DDBJ databases">
        <title>Cultivation of a novel Methanohalophilus strain from Kebrit Deep of the Red Sea and a genomic comparison of members of the genus Methanohalophilus.</title>
        <authorList>
            <person name="Guan Y."/>
            <person name="Ngugi D.K."/>
            <person name="Stingl U."/>
        </authorList>
    </citation>
    <scope>NUCLEOTIDE SEQUENCE [LARGE SCALE GENOMIC DNA]</scope>
    <source>
        <strain evidence="7 11">DSM 3094</strain>
    </source>
</reference>
<name>A0A1L3Q198_9EURY</name>
<evidence type="ECO:0000313" key="11">
    <source>
        <dbReference type="Proteomes" id="UP000267921"/>
    </source>
</evidence>
<dbReference type="SUPFAM" id="SSF55112">
    <property type="entry name" value="Formylmethanofuran:tetrahydromethanopterin formyltransferase"/>
    <property type="match status" value="2"/>
</dbReference>
<dbReference type="Proteomes" id="UP000267921">
    <property type="component" value="Unassembled WGS sequence"/>
</dbReference>
<accession>A0A1L3Q198</accession>
<dbReference type="Gene3D" id="3.30.70.520">
    <property type="match status" value="2"/>
</dbReference>
<dbReference type="GeneID" id="30582798"/>
<dbReference type="OrthoDB" id="81373at2157"/>
<evidence type="ECO:0000313" key="6">
    <source>
        <dbReference type="EMBL" id="APH38642.1"/>
    </source>
</evidence>
<dbReference type="NCBIfam" id="NF002554">
    <property type="entry name" value="PRK02114.1"/>
    <property type="match status" value="1"/>
</dbReference>
<dbReference type="InterPro" id="IPR022667">
    <property type="entry name" value="ForMFR_H4MPT_ForTrfase_N"/>
</dbReference>
<evidence type="ECO:0000256" key="2">
    <source>
        <dbReference type="ARBA" id="ARBA00022679"/>
    </source>
</evidence>
<dbReference type="AlphaFoldDB" id="A0A1L3Q198"/>
<dbReference type="PIRSF" id="PIRSF006414">
    <property type="entry name" value="Ftr_formyl_trnsf"/>
    <property type="match status" value="1"/>
</dbReference>
<dbReference type="InterPro" id="IPR014053">
    <property type="entry name" value="ForMFR_H4MPT_ForTrfase"/>
</dbReference>
<evidence type="ECO:0000313" key="7">
    <source>
        <dbReference type="EMBL" id="RNI08358.1"/>
    </source>
</evidence>
<dbReference type="Proteomes" id="UP000186879">
    <property type="component" value="Chromosome"/>
</dbReference>
<dbReference type="UniPathway" id="UPA00640">
    <property type="reaction ID" value="UER00693"/>
</dbReference>
<gene>
    <name evidence="7" type="primary">fhcD</name>
    <name evidence="3" type="synonym">ftr</name>
    <name evidence="6" type="ORF">BHR79_03500</name>
    <name evidence="7" type="ORF">EFE40_07360</name>
    <name evidence="8" type="ORF">SAMN04515625_0534</name>
</gene>
<dbReference type="GO" id="GO:0005737">
    <property type="term" value="C:cytoplasm"/>
    <property type="evidence" value="ECO:0007669"/>
    <property type="project" value="UniProtKB-SubCell"/>
</dbReference>
<evidence type="ECO:0000313" key="8">
    <source>
        <dbReference type="EMBL" id="SDW18077.1"/>
    </source>
</evidence>
<reference evidence="8 10" key="2">
    <citation type="submission" date="2016-10" db="EMBL/GenBank/DDBJ databases">
        <authorList>
            <person name="de Groot N.N."/>
        </authorList>
    </citation>
    <scope>NUCLEOTIDE SEQUENCE [LARGE SCALE GENOMIC DNA]</scope>
    <source>
        <strain evidence="8 10">Z-7982</strain>
    </source>
</reference>
<dbReference type="GO" id="GO:0030270">
    <property type="term" value="F:formylmethanofuran-tetrahydromethanopterin N-formyltransferase activity"/>
    <property type="evidence" value="ECO:0007669"/>
    <property type="project" value="UniProtKB-UniRule"/>
</dbReference>
<organism evidence="6 9">
    <name type="scientific">Methanohalophilus halophilus</name>
    <dbReference type="NCBI Taxonomy" id="2177"/>
    <lineage>
        <taxon>Archaea</taxon>
        <taxon>Methanobacteriati</taxon>
        <taxon>Methanobacteriota</taxon>
        <taxon>Stenosarchaea group</taxon>
        <taxon>Methanomicrobia</taxon>
        <taxon>Methanosarcinales</taxon>
        <taxon>Methanosarcinaceae</taxon>
        <taxon>Methanohalophilus</taxon>
    </lineage>
</organism>
<comment type="function">
    <text evidence="3">Catalyzes the reversible transfer of a formyl group from formylmethanofuran (formyl-MFR) to tetrahydromethanopterin (H(4)MPT) to produce 5-formyl tetrahydromethanopterin (5-formyl-H(4)MPT) and methanofuran (MFR).</text>
</comment>
<protein>
    <recommendedName>
        <fullName evidence="3">Formylmethanofuran--tetrahydromethanopterin formyltransferase</fullName>
        <shortName evidence="3">Ftr</shortName>
        <ecNumber evidence="3">2.3.1.101</ecNumber>
    </recommendedName>
    <alternativeName>
        <fullName evidence="3">H4MPT formyltransferase</fullName>
    </alternativeName>
</protein>
<dbReference type="EMBL" id="FNMU01000001">
    <property type="protein sequence ID" value="SDW18077.1"/>
    <property type="molecule type" value="Genomic_DNA"/>
</dbReference>
<evidence type="ECO:0000313" key="10">
    <source>
        <dbReference type="Proteomes" id="UP000198669"/>
    </source>
</evidence>
<feature type="domain" description="Formylmethanofuran: tetrahydromethanopterin formyltransferase Ftr C-terminal" evidence="5">
    <location>
        <begin position="147"/>
        <end position="296"/>
    </location>
</feature>
<comment type="pathway">
    <text evidence="3">One-carbon metabolism; methanogenesis from CO(2); 5,10-methenyl-5,6,7,8-tetrahydromethanopterin from CO(2): step 2/3.</text>
</comment>
<dbReference type="EMBL" id="CP017921">
    <property type="protein sequence ID" value="APH38642.1"/>
    <property type="molecule type" value="Genomic_DNA"/>
</dbReference>
<dbReference type="RefSeq" id="WP_072561095.1">
    <property type="nucleotide sequence ID" value="NZ_CP017921.1"/>
</dbReference>
<dbReference type="Proteomes" id="UP000198669">
    <property type="component" value="Unassembled WGS sequence"/>
</dbReference>
<dbReference type="EMBL" id="RJJG01000005">
    <property type="protein sequence ID" value="RNI08358.1"/>
    <property type="molecule type" value="Genomic_DNA"/>
</dbReference>
<keyword evidence="3" id="KW-0484">Methanogenesis</keyword>
<proteinExistence type="inferred from homology"/>
<keyword evidence="9" id="KW-1185">Reference proteome</keyword>
<comment type="catalytic activity">
    <reaction evidence="3">
        <text>N-formylmethanofuran + 5,6,7,8-tetrahydromethanopterin + H(+) = N(5)-formyl-5,6,7,8-tetrahydromethanopterin + methanofuran</text>
        <dbReference type="Rhea" id="RHEA:18061"/>
        <dbReference type="ChEBI" id="CHEBI:15378"/>
        <dbReference type="ChEBI" id="CHEBI:57727"/>
        <dbReference type="ChEBI" id="CHEBI:58018"/>
        <dbReference type="ChEBI" id="CHEBI:58103"/>
        <dbReference type="ChEBI" id="CHEBI:58151"/>
        <dbReference type="EC" id="2.3.1.101"/>
    </reaction>
</comment>
<comment type="subunit">
    <text evidence="3">Homotetramer.</text>
</comment>
<keyword evidence="2 3" id="KW-0808">Transferase</keyword>
<evidence type="ECO:0000259" key="4">
    <source>
        <dbReference type="Pfam" id="PF01913"/>
    </source>
</evidence>
<keyword evidence="3" id="KW-0554">One-carbon metabolism</keyword>
<comment type="similarity">
    <text evidence="1 3">Belongs to the FTR family.</text>
</comment>
<keyword evidence="3 7" id="KW-0012">Acyltransferase</keyword>
<dbReference type="InterPro" id="IPR002770">
    <property type="entry name" value="ForMFR_H4MPT_ForTrfase_C"/>
</dbReference>
<dbReference type="GO" id="GO:0019386">
    <property type="term" value="P:methanogenesis, from carbon dioxide"/>
    <property type="evidence" value="ECO:0007669"/>
    <property type="project" value="UniProtKB-UniRule"/>
</dbReference>
<evidence type="ECO:0000256" key="1">
    <source>
        <dbReference type="ARBA" id="ARBA00006770"/>
    </source>
</evidence>
<evidence type="ECO:0000259" key="5">
    <source>
        <dbReference type="Pfam" id="PF02741"/>
    </source>
</evidence>
<evidence type="ECO:0000256" key="3">
    <source>
        <dbReference type="HAMAP-Rule" id="MF_00579"/>
    </source>
</evidence>
<dbReference type="NCBIfam" id="TIGR03119">
    <property type="entry name" value="one_C_fhcD"/>
    <property type="match status" value="1"/>
</dbReference>
<dbReference type="KEGG" id="mhaz:BHR79_03500"/>
<dbReference type="GO" id="GO:0006730">
    <property type="term" value="P:one-carbon metabolic process"/>
    <property type="evidence" value="ECO:0007669"/>
    <property type="project" value="UniProtKB-UniRule"/>
</dbReference>
<evidence type="ECO:0000313" key="9">
    <source>
        <dbReference type="Proteomes" id="UP000186879"/>
    </source>
</evidence>
<feature type="domain" description="Formylmethanofuran: tetrahydromethanopterin formyltransferase Ftr N-terminal" evidence="4">
    <location>
        <begin position="1"/>
        <end position="144"/>
    </location>
</feature>
<keyword evidence="3" id="KW-0963">Cytoplasm</keyword>
<dbReference type="InterPro" id="IPR023447">
    <property type="entry name" value="ForMFR_H4MPT_ForTrfase_fd-like"/>
</dbReference>
<dbReference type="EC" id="2.3.1.101" evidence="3"/>
<sequence>MEINGVEIEDTFAEAFPIKIGRVLITAVNEKWARVAAQEATGFGTSVIMCPAEGGIERVASPDETPDGRPGVYIQLCTFGYKSLEEQLLERLGQCVLTAPTTAMFNGLPDAEKQFDTGFKLKFFADGTESETEVGGRKAYKIPMMEGDFITEHSMGGVKGIAGGNFFIFGDCQMSALNAAEAAVEAIEKVEGSITPFPGGIVASGSKPGANKYTFLKATANEKFCPSIRDQIEDTQIPEGVGAVYEIVINGVSEEAISSAMSAGIKTSVKVPGVKKISAGNYGGNLGPYKFNLHDLV</sequence>
<dbReference type="STRING" id="2177.BHR79_03500"/>